<feature type="compositionally biased region" description="Polar residues" evidence="1">
    <location>
        <begin position="104"/>
        <end position="123"/>
    </location>
</feature>
<protein>
    <submittedName>
        <fullName evidence="3">Uncharacterized protein</fullName>
    </submittedName>
</protein>
<keyword evidence="2" id="KW-0732">Signal</keyword>
<keyword evidence="4" id="KW-1185">Reference proteome</keyword>
<dbReference type="EMBL" id="NHYD01003345">
    <property type="protein sequence ID" value="PPQ80144.1"/>
    <property type="molecule type" value="Genomic_DNA"/>
</dbReference>
<dbReference type="InParanoid" id="A0A409WNR8"/>
<comment type="caution">
    <text evidence="3">The sequence shown here is derived from an EMBL/GenBank/DDBJ whole genome shotgun (WGS) entry which is preliminary data.</text>
</comment>
<name>A0A409WNR8_PSICY</name>
<proteinExistence type="predicted"/>
<evidence type="ECO:0000256" key="2">
    <source>
        <dbReference type="SAM" id="SignalP"/>
    </source>
</evidence>
<evidence type="ECO:0000256" key="1">
    <source>
        <dbReference type="SAM" id="MobiDB-lite"/>
    </source>
</evidence>
<reference evidence="3 4" key="1">
    <citation type="journal article" date="2018" name="Evol. Lett.">
        <title>Horizontal gene cluster transfer increased hallucinogenic mushroom diversity.</title>
        <authorList>
            <person name="Reynolds H.T."/>
            <person name="Vijayakumar V."/>
            <person name="Gluck-Thaler E."/>
            <person name="Korotkin H.B."/>
            <person name="Matheny P.B."/>
            <person name="Slot J.C."/>
        </authorList>
    </citation>
    <scope>NUCLEOTIDE SEQUENCE [LARGE SCALE GENOMIC DNA]</scope>
    <source>
        <strain evidence="3 4">2631</strain>
    </source>
</reference>
<organism evidence="3 4">
    <name type="scientific">Psilocybe cyanescens</name>
    <dbReference type="NCBI Taxonomy" id="93625"/>
    <lineage>
        <taxon>Eukaryota</taxon>
        <taxon>Fungi</taxon>
        <taxon>Dikarya</taxon>
        <taxon>Basidiomycota</taxon>
        <taxon>Agaricomycotina</taxon>
        <taxon>Agaricomycetes</taxon>
        <taxon>Agaricomycetidae</taxon>
        <taxon>Agaricales</taxon>
        <taxon>Agaricineae</taxon>
        <taxon>Strophariaceae</taxon>
        <taxon>Psilocybe</taxon>
    </lineage>
</organism>
<evidence type="ECO:0000313" key="4">
    <source>
        <dbReference type="Proteomes" id="UP000283269"/>
    </source>
</evidence>
<dbReference type="Proteomes" id="UP000283269">
    <property type="component" value="Unassembled WGS sequence"/>
</dbReference>
<dbReference type="AlphaFoldDB" id="A0A409WNR8"/>
<sequence>MHSFIPTVFIYYACIAALFSSLISPALSAPIAIAARHGYHTDSQRGYPASSASSPWSRVYTYGKLADKFLMVNDAYMTDGSLWQNSLKVYNAVSAYRFPPQRHYSPQQEKQGHQPPQFQQPDATSYHHVDCEEELDRRSASRARLIAKFKKYAKIKNLALANMKRKVAFRLRADTNSLKSESPSVQGEGEGKACVACKFIPSIVTVPWAMKPSAFDSEKYVNKGNLPRHTTHDDNRMCMNIEVGQKSDSYSTGPHRNIYAAHWANYKGSTGEVIQFSIELKILMPNSFETIQHLDMNYCGDSILRQP</sequence>
<evidence type="ECO:0000313" key="3">
    <source>
        <dbReference type="EMBL" id="PPQ80144.1"/>
    </source>
</evidence>
<accession>A0A409WNR8</accession>
<feature type="signal peptide" evidence="2">
    <location>
        <begin position="1"/>
        <end position="28"/>
    </location>
</feature>
<feature type="region of interest" description="Disordered" evidence="1">
    <location>
        <begin position="102"/>
        <end position="127"/>
    </location>
</feature>
<gene>
    <name evidence="3" type="ORF">CVT25_001443</name>
</gene>
<feature type="chain" id="PRO_5019380094" evidence="2">
    <location>
        <begin position="29"/>
        <end position="307"/>
    </location>
</feature>
<dbReference type="OrthoDB" id="10658476at2759"/>